<gene>
    <name evidence="1" type="ORF">GCM10023340_35930</name>
</gene>
<dbReference type="RefSeq" id="WP_345461853.1">
    <property type="nucleotide sequence ID" value="NZ_BAABKG010000005.1"/>
</dbReference>
<dbReference type="SUPFAM" id="SSF55961">
    <property type="entry name" value="Bet v1-like"/>
    <property type="match status" value="1"/>
</dbReference>
<evidence type="ECO:0000313" key="1">
    <source>
        <dbReference type="EMBL" id="GAA5153638.1"/>
    </source>
</evidence>
<dbReference type="Gene3D" id="3.30.530.20">
    <property type="match status" value="1"/>
</dbReference>
<accession>A0ABP9Q187</accession>
<organism evidence="1 2">
    <name type="scientific">Nocardioides marinquilinus</name>
    <dbReference type="NCBI Taxonomy" id="1210400"/>
    <lineage>
        <taxon>Bacteria</taxon>
        <taxon>Bacillati</taxon>
        <taxon>Actinomycetota</taxon>
        <taxon>Actinomycetes</taxon>
        <taxon>Propionibacteriales</taxon>
        <taxon>Nocardioidaceae</taxon>
        <taxon>Nocardioides</taxon>
    </lineage>
</organism>
<name>A0ABP9Q187_9ACTN</name>
<keyword evidence="2" id="KW-1185">Reference proteome</keyword>
<dbReference type="InterPro" id="IPR019587">
    <property type="entry name" value="Polyketide_cyclase/dehydratase"/>
</dbReference>
<dbReference type="CDD" id="cd07818">
    <property type="entry name" value="SRPBCC_1"/>
    <property type="match status" value="1"/>
</dbReference>
<sequence length="155" mass="17221">MATTFSVSRSATIDADPALVHRLVDDLREWRSWSPWEDADPHLERSYTGPERGVGARYAWSGNRRAGRGSMEITGSTPEQVDLLLVLKRPFRATDQAVFRLLPRRGGTEVTWRTTGRRTGVLGVLGVLGRVVPVDRVLGRDVERGLARLTEVAEA</sequence>
<reference evidence="2" key="1">
    <citation type="journal article" date="2019" name="Int. J. Syst. Evol. Microbiol.">
        <title>The Global Catalogue of Microorganisms (GCM) 10K type strain sequencing project: providing services to taxonomists for standard genome sequencing and annotation.</title>
        <authorList>
            <consortium name="The Broad Institute Genomics Platform"/>
            <consortium name="The Broad Institute Genome Sequencing Center for Infectious Disease"/>
            <person name="Wu L."/>
            <person name="Ma J."/>
        </authorList>
    </citation>
    <scope>NUCLEOTIDE SEQUENCE [LARGE SCALE GENOMIC DNA]</scope>
    <source>
        <strain evidence="2">JCM 18459</strain>
    </source>
</reference>
<dbReference type="EMBL" id="BAABKG010000005">
    <property type="protein sequence ID" value="GAA5153638.1"/>
    <property type="molecule type" value="Genomic_DNA"/>
</dbReference>
<evidence type="ECO:0000313" key="2">
    <source>
        <dbReference type="Proteomes" id="UP001500221"/>
    </source>
</evidence>
<dbReference type="InterPro" id="IPR023393">
    <property type="entry name" value="START-like_dom_sf"/>
</dbReference>
<comment type="caution">
    <text evidence="1">The sequence shown here is derived from an EMBL/GenBank/DDBJ whole genome shotgun (WGS) entry which is preliminary data.</text>
</comment>
<dbReference type="Proteomes" id="UP001500221">
    <property type="component" value="Unassembled WGS sequence"/>
</dbReference>
<protein>
    <submittedName>
        <fullName evidence="1">SRPBCC family protein</fullName>
    </submittedName>
</protein>
<dbReference type="Pfam" id="PF10604">
    <property type="entry name" value="Polyketide_cyc2"/>
    <property type="match status" value="1"/>
</dbReference>
<proteinExistence type="predicted"/>